<protein>
    <recommendedName>
        <fullName evidence="5">Tail fiber protein</fullName>
    </recommendedName>
</protein>
<name>A0A410X0H8_9BACL</name>
<gene>
    <name evidence="1" type="ORF">M5X16_28630</name>
    <name evidence="2" type="ORF">PC41400_21565</name>
</gene>
<dbReference type="KEGG" id="pchi:PC41400_21565"/>
<evidence type="ECO:0008006" key="5">
    <source>
        <dbReference type="Google" id="ProtNLM"/>
    </source>
</evidence>
<organism evidence="2 3">
    <name type="scientific">Paenibacillus chitinolyticus</name>
    <dbReference type="NCBI Taxonomy" id="79263"/>
    <lineage>
        <taxon>Bacteria</taxon>
        <taxon>Bacillati</taxon>
        <taxon>Bacillota</taxon>
        <taxon>Bacilli</taxon>
        <taxon>Bacillales</taxon>
        <taxon>Paenibacillaceae</taxon>
        <taxon>Paenibacillus</taxon>
    </lineage>
</organism>
<keyword evidence="4" id="KW-1185">Reference proteome</keyword>
<evidence type="ECO:0000313" key="3">
    <source>
        <dbReference type="Proteomes" id="UP000288943"/>
    </source>
</evidence>
<dbReference type="Gene3D" id="2.60.120.260">
    <property type="entry name" value="Galactose-binding domain-like"/>
    <property type="match status" value="1"/>
</dbReference>
<dbReference type="AlphaFoldDB" id="A0A410X0H8"/>
<sequence length="1216" mass="132496">MAFIPRIIEKFLDFANLKRHNDNFQDIANEFTALDGRIQSNTAAIDNRYTKAEADAKDAAVSSAALTALNTHKASGDHDARYYTKVNMQTSGGSLIHWENITDKPNFADARWKSPVKDKATLDALLVGNTDGDIRLVLADETVYEWDADTAGANKWRPIGAMGNGLTSHSSLTNLSNDDHKQYHNDARGDARYYRKDEIDVQMAGKIQQNGKLTGDLDFSSREAKNLVVHRAAVEPAQPVEGQLWYHTGKKAMYIYKGATLGWVDISGKGAVIRDQEFTALPGQTVFDITVGRYETNTNAITVYKKYVTTGTYELVPEADYTESSETSFTLIKAAAGGEAYYVKFFENSPEVINESVKRDGTLQVNLNAEMLNGRRSTDFASSIHGANHVTGGSDVIPNAVSGGSSGLMSGADKLALDNIQKDLATSTSKSITLNKPVQVVTADRTSRLKLDRFKGRTLVNLVGRDGNCEDASRWIDYQTSHALDTTNYVSGKSSLKVILSSGFTTGSAITANPVSFVASKYYLLAGWLKNGNANYMNLSVSGQGAATATNTATSTSAFTFAYKAFTGVSTTSTGINVSVNGAAGQYGYADEVRVYELSKAEYDAISGMTTEDIDAKYPYVDAVQHTTNPYVIRLGENLVPASDSWIVPVPTRSSITGPYSTTMQYNASENVYVEFFVPVVPGQQYTATVTAEPANASPYYYYTDANKIRLTAMLRGTSVAPAKAALIEFVMKPVDVNLDPVSGNVIYSNPVIALGDVSKPFKPREDDYLFFPDLKLAANMDGSVSDEITQRDGKYWKRSCFTEKAIDPKDFGTVNVFNLSGFKEVDIGGFKDTGIRPLNAFGVRYDGTLLKYSPGASTGANYFDFNETATLYITIPNADSGWGDSYTPTADEVKAYFLGYKMYLAGGPGNVDYNGTGTKAWAYRTSAGYQEAGITLPTTQAPNYTPYRIAFQLAQPAETEIIPEGSITLHEGLNHIETGVGLFVREHMTSASSGNYYTSNDLGNSSTLFKNRVRKVWSIYRNRRQDKQWSFNNLSSYGLEKPVIEAQKFDPTAVYEVTYLALDPISAPLSSITASTDTNLKKVVDTLAQTQADVETRLSMLERSSPNKAQAQWITATLLNGWVVNVVSPAYMRDGFGFVHLKGSTKSGAVAAGTVLFVLPPEYRAKSYGQYTLKSDNGTNAVYGTLAISEDGKVTIYHNIGNAGLFLDGISFPTF</sequence>
<dbReference type="OrthoDB" id="2667186at2"/>
<dbReference type="Proteomes" id="UP000288943">
    <property type="component" value="Chromosome"/>
</dbReference>
<proteinExistence type="predicted"/>
<dbReference type="EMBL" id="CP026520">
    <property type="protein sequence ID" value="QAV20110.1"/>
    <property type="molecule type" value="Genomic_DNA"/>
</dbReference>
<dbReference type="RefSeq" id="WP_042232952.1">
    <property type="nucleotide sequence ID" value="NZ_CP026520.1"/>
</dbReference>
<reference evidence="2 3" key="1">
    <citation type="submission" date="2018-01" db="EMBL/GenBank/DDBJ databases">
        <title>The whole genome sequencing and assembly of Paenibacillus chitinolyticus KCCM 41400 strain.</title>
        <authorList>
            <person name="Kim J.-Y."/>
            <person name="Park M.-K."/>
            <person name="Lee Y.-J."/>
            <person name="Yi H."/>
            <person name="Bahn Y.-S."/>
            <person name="Kim J.F."/>
            <person name="Lee D.-W."/>
        </authorList>
    </citation>
    <scope>NUCLEOTIDE SEQUENCE [LARGE SCALE GENOMIC DNA]</scope>
    <source>
        <strain evidence="2 3">KCCM 41400</strain>
    </source>
</reference>
<evidence type="ECO:0000313" key="4">
    <source>
        <dbReference type="Proteomes" id="UP001527202"/>
    </source>
</evidence>
<dbReference type="EMBL" id="JAMDMJ010000054">
    <property type="protein sequence ID" value="MCY9599717.1"/>
    <property type="molecule type" value="Genomic_DNA"/>
</dbReference>
<evidence type="ECO:0000313" key="2">
    <source>
        <dbReference type="EMBL" id="QAV20110.1"/>
    </source>
</evidence>
<dbReference type="Proteomes" id="UP001527202">
    <property type="component" value="Unassembled WGS sequence"/>
</dbReference>
<accession>A0A410X0H8</accession>
<dbReference type="GeneID" id="95377384"/>
<reference evidence="1 4" key="2">
    <citation type="submission" date="2022-05" db="EMBL/GenBank/DDBJ databases">
        <title>Genome Sequencing of Bee-Associated Microbes.</title>
        <authorList>
            <person name="Dunlap C."/>
        </authorList>
    </citation>
    <scope>NUCLEOTIDE SEQUENCE [LARGE SCALE GENOMIC DNA]</scope>
    <source>
        <strain evidence="1 4">NRRL B-23120</strain>
    </source>
</reference>
<evidence type="ECO:0000313" key="1">
    <source>
        <dbReference type="EMBL" id="MCY9599717.1"/>
    </source>
</evidence>